<keyword evidence="4" id="KW-1185">Reference proteome</keyword>
<dbReference type="GeneID" id="19901959"/>
<proteinExistence type="predicted"/>
<evidence type="ECO:0000313" key="4">
    <source>
        <dbReference type="Proteomes" id="UP000016924"/>
    </source>
</evidence>
<reference evidence="4" key="1">
    <citation type="submission" date="2012-06" db="EMBL/GenBank/DDBJ databases">
        <title>The genome sequence of Coniosporium apollinis CBS 100218.</title>
        <authorList>
            <consortium name="The Broad Institute Genome Sequencing Platform"/>
            <person name="Cuomo C."/>
            <person name="Gorbushina A."/>
            <person name="Noack S."/>
            <person name="Walker B."/>
            <person name="Young S.K."/>
            <person name="Zeng Q."/>
            <person name="Gargeya S."/>
            <person name="Fitzgerald M."/>
            <person name="Haas B."/>
            <person name="Abouelleil A."/>
            <person name="Alvarado L."/>
            <person name="Arachchi H.M."/>
            <person name="Berlin A.M."/>
            <person name="Chapman S.B."/>
            <person name="Goldberg J."/>
            <person name="Griggs A."/>
            <person name="Gujja S."/>
            <person name="Hansen M."/>
            <person name="Howarth C."/>
            <person name="Imamovic A."/>
            <person name="Larimer J."/>
            <person name="McCowan C."/>
            <person name="Montmayeur A."/>
            <person name="Murphy C."/>
            <person name="Neiman D."/>
            <person name="Pearson M."/>
            <person name="Priest M."/>
            <person name="Roberts A."/>
            <person name="Saif S."/>
            <person name="Shea T."/>
            <person name="Sisk P."/>
            <person name="Sykes S."/>
            <person name="Wortman J."/>
            <person name="Nusbaum C."/>
            <person name="Birren B."/>
        </authorList>
    </citation>
    <scope>NUCLEOTIDE SEQUENCE [LARGE SCALE GENOMIC DNA]</scope>
    <source>
        <strain evidence="4">CBS 100218</strain>
    </source>
</reference>
<dbReference type="OrthoDB" id="5242705at2759"/>
<accession>R7YU36</accession>
<gene>
    <name evidence="3" type="ORF">W97_04648</name>
</gene>
<feature type="transmembrane region" description="Helical" evidence="2">
    <location>
        <begin position="81"/>
        <end position="103"/>
    </location>
</feature>
<dbReference type="RefSeq" id="XP_007780727.1">
    <property type="nucleotide sequence ID" value="XM_007782537.1"/>
</dbReference>
<sequence>MQDHMKRLLSGTVTFHGRIQEGVSPSDAVEAVWYNSFAMEPWIQNLALAITNQIIQAAPAGNDSHYGSMVHTLEPFIHVRWLWLTFPTLIVLGSIVFLAASIWQTRLAPTRAWKSSALALLLCSVDDVTKTPSVVRYIDRFDRIPSSIGRVRVALQQTEESGWVFKRVSDACTDPQPASEAQPEKDGPVAKVPGSTPQERLESFDQLAEELAGAHDLGRGERGSSSEARRFAEAEYGLWGIAAGNARAYEIVGAAQRTEQTASCLSVPQSWEIAAVRDEASRV</sequence>
<dbReference type="STRING" id="1168221.R7YU36"/>
<evidence type="ECO:0000256" key="2">
    <source>
        <dbReference type="SAM" id="Phobius"/>
    </source>
</evidence>
<organism evidence="3 4">
    <name type="scientific">Coniosporium apollinis (strain CBS 100218)</name>
    <name type="common">Rock-inhabiting black yeast</name>
    <dbReference type="NCBI Taxonomy" id="1168221"/>
    <lineage>
        <taxon>Eukaryota</taxon>
        <taxon>Fungi</taxon>
        <taxon>Dikarya</taxon>
        <taxon>Ascomycota</taxon>
        <taxon>Pezizomycotina</taxon>
        <taxon>Dothideomycetes</taxon>
        <taxon>Dothideomycetes incertae sedis</taxon>
        <taxon>Coniosporium</taxon>
    </lineage>
</organism>
<dbReference type="PANTHER" id="PTHR35394:SF5">
    <property type="entry name" value="DUF3176 DOMAIN-CONTAINING PROTEIN"/>
    <property type="match status" value="1"/>
</dbReference>
<keyword evidence="2" id="KW-0472">Membrane</keyword>
<keyword evidence="2" id="KW-0812">Transmembrane</keyword>
<feature type="region of interest" description="Disordered" evidence="1">
    <location>
        <begin position="173"/>
        <end position="198"/>
    </location>
</feature>
<dbReference type="Proteomes" id="UP000016924">
    <property type="component" value="Unassembled WGS sequence"/>
</dbReference>
<dbReference type="PANTHER" id="PTHR35394">
    <property type="entry name" value="DUF3176 DOMAIN-CONTAINING PROTEIN"/>
    <property type="match status" value="1"/>
</dbReference>
<dbReference type="AlphaFoldDB" id="R7YU36"/>
<dbReference type="HOGENOM" id="CLU_983571_0_0_1"/>
<evidence type="ECO:0000256" key="1">
    <source>
        <dbReference type="SAM" id="MobiDB-lite"/>
    </source>
</evidence>
<protein>
    <submittedName>
        <fullName evidence="3">Uncharacterized protein</fullName>
    </submittedName>
</protein>
<name>R7YU36_CONA1</name>
<evidence type="ECO:0000313" key="3">
    <source>
        <dbReference type="EMBL" id="EON65410.1"/>
    </source>
</evidence>
<dbReference type="EMBL" id="JH767573">
    <property type="protein sequence ID" value="EON65410.1"/>
    <property type="molecule type" value="Genomic_DNA"/>
</dbReference>
<keyword evidence="2" id="KW-1133">Transmembrane helix</keyword>